<evidence type="ECO:0000313" key="1">
    <source>
        <dbReference type="EMBL" id="KAJ5220951.1"/>
    </source>
</evidence>
<protein>
    <submittedName>
        <fullName evidence="1">PBSP domain-containing protein</fullName>
    </submittedName>
</protein>
<dbReference type="Pfam" id="PF04450">
    <property type="entry name" value="BSP"/>
    <property type="match status" value="1"/>
</dbReference>
<dbReference type="EMBL" id="JAPQKT010000009">
    <property type="protein sequence ID" value="KAJ5220951.1"/>
    <property type="molecule type" value="Genomic_DNA"/>
</dbReference>
<reference evidence="1" key="1">
    <citation type="submission" date="2022-11" db="EMBL/GenBank/DDBJ databases">
        <authorList>
            <person name="Petersen C."/>
        </authorList>
    </citation>
    <scope>NUCLEOTIDE SEQUENCE</scope>
    <source>
        <strain evidence="1">IBT 23319</strain>
    </source>
</reference>
<comment type="caution">
    <text evidence="1">The sequence shown here is derived from an EMBL/GenBank/DDBJ whole genome shotgun (WGS) entry which is preliminary data.</text>
</comment>
<reference evidence="1" key="2">
    <citation type="journal article" date="2023" name="IMA Fungus">
        <title>Comparative genomic study of the Penicillium genus elucidates a diverse pangenome and 15 lateral gene transfer events.</title>
        <authorList>
            <person name="Petersen C."/>
            <person name="Sorensen T."/>
            <person name="Nielsen M.R."/>
            <person name="Sondergaard T.E."/>
            <person name="Sorensen J.L."/>
            <person name="Fitzpatrick D.A."/>
            <person name="Frisvad J.C."/>
            <person name="Nielsen K.L."/>
        </authorList>
    </citation>
    <scope>NUCLEOTIDE SEQUENCE</scope>
    <source>
        <strain evidence="1">IBT 23319</strain>
    </source>
</reference>
<dbReference type="AlphaFoldDB" id="A0A9W9NJ58"/>
<organism evidence="1 2">
    <name type="scientific">Penicillium citrinum</name>
    <dbReference type="NCBI Taxonomy" id="5077"/>
    <lineage>
        <taxon>Eukaryota</taxon>
        <taxon>Fungi</taxon>
        <taxon>Dikarya</taxon>
        <taxon>Ascomycota</taxon>
        <taxon>Pezizomycotina</taxon>
        <taxon>Eurotiomycetes</taxon>
        <taxon>Eurotiomycetidae</taxon>
        <taxon>Eurotiales</taxon>
        <taxon>Aspergillaceae</taxon>
        <taxon>Penicillium</taxon>
    </lineage>
</organism>
<keyword evidence="2" id="KW-1185">Reference proteome</keyword>
<gene>
    <name evidence="1" type="ORF">N7469_009838</name>
</gene>
<name>A0A9W9NJ58_PENCI</name>
<sequence length="416" mass="47619">MNFDRDWLLTFDLPKPITTDGSGSLLNIRVEQRRPHSSESDPVASSAILHEIGSVVPIALQTTIKQLYKPIDSSSRNEGILRSLASGLVSLWSSPSNAVENRVFSIPDVECISIVVSDYRFEPINIAVSMVESPNSIDPLKRTMHLSLGWFRESWENPLPWQTLEVRRHALTELVTHEFVHIYQYQKPDYFLVKRKGNEHLNPPRELIEGIAKFVTLQSGIAWKGVKTPELLYDLPKSWDSDEEHTAYFLMWLENVRNGTGSIALLNEHISKQYYWGKDGVTDGGSYFWNSLFGADVEDLWTEYSAYVTREGYMHPMDWIKYSFISPKEAPQETIRWLTRIWNRVVRKSKYGVRLAYLVYHPTSPKTQFMAFCGILLASFVSIRAYTSGNVFIITISWLVSNMAWTEDDGVSSSSS</sequence>
<accession>A0A9W9NJ58</accession>
<dbReference type="PANTHER" id="PTHR33321:SF12">
    <property type="entry name" value="PLANT BASIC SECRETORY PROTEIN (BSP) FAMILY PROTEIN"/>
    <property type="match status" value="1"/>
</dbReference>
<dbReference type="RefSeq" id="XP_056495874.1">
    <property type="nucleotide sequence ID" value="XM_056648743.1"/>
</dbReference>
<evidence type="ECO:0000313" key="2">
    <source>
        <dbReference type="Proteomes" id="UP001147733"/>
    </source>
</evidence>
<dbReference type="GeneID" id="81387910"/>
<dbReference type="InterPro" id="IPR007541">
    <property type="entry name" value="Uncharacterised_BSP"/>
</dbReference>
<dbReference type="Proteomes" id="UP001147733">
    <property type="component" value="Unassembled WGS sequence"/>
</dbReference>
<dbReference type="OrthoDB" id="4364703at2759"/>
<dbReference type="PANTHER" id="PTHR33321">
    <property type="match status" value="1"/>
</dbReference>
<proteinExistence type="predicted"/>